<evidence type="ECO:0000313" key="2">
    <source>
        <dbReference type="Proteomes" id="UP001262754"/>
    </source>
</evidence>
<accession>A0ABU1N2R1</accession>
<sequence length="65" mass="7234">MTKIANLDEFILEETEDGIFLTVTGDDDQTLKLKVTLDDLEEIVEVIDEVFGLEEDDGVEEESAG</sequence>
<reference evidence="1 2" key="1">
    <citation type="submission" date="2023-07" db="EMBL/GenBank/DDBJ databases">
        <title>Sorghum-associated microbial communities from plants grown in Nebraska, USA.</title>
        <authorList>
            <person name="Schachtman D."/>
        </authorList>
    </citation>
    <scope>NUCLEOTIDE SEQUENCE [LARGE SCALE GENOMIC DNA]</scope>
    <source>
        <strain evidence="1 2">DS2154</strain>
    </source>
</reference>
<keyword evidence="2" id="KW-1185">Reference proteome</keyword>
<name>A0ABU1N2R1_9CAUL</name>
<proteinExistence type="predicted"/>
<dbReference type="RefSeq" id="WP_310033220.1">
    <property type="nucleotide sequence ID" value="NZ_JAVDRL010000009.1"/>
</dbReference>
<evidence type="ECO:0000313" key="1">
    <source>
        <dbReference type="EMBL" id="MDR6532618.1"/>
    </source>
</evidence>
<organism evidence="1 2">
    <name type="scientific">Caulobacter rhizosphaerae</name>
    <dbReference type="NCBI Taxonomy" id="2010972"/>
    <lineage>
        <taxon>Bacteria</taxon>
        <taxon>Pseudomonadati</taxon>
        <taxon>Pseudomonadota</taxon>
        <taxon>Alphaproteobacteria</taxon>
        <taxon>Caulobacterales</taxon>
        <taxon>Caulobacteraceae</taxon>
        <taxon>Caulobacter</taxon>
    </lineage>
</organism>
<comment type="caution">
    <text evidence="1">The sequence shown here is derived from an EMBL/GenBank/DDBJ whole genome shotgun (WGS) entry which is preliminary data.</text>
</comment>
<dbReference type="Proteomes" id="UP001262754">
    <property type="component" value="Unassembled WGS sequence"/>
</dbReference>
<dbReference type="EMBL" id="JAVDRL010000009">
    <property type="protein sequence ID" value="MDR6532618.1"/>
    <property type="molecule type" value="Genomic_DNA"/>
</dbReference>
<protein>
    <submittedName>
        <fullName evidence="1">Uncharacterized protein</fullName>
    </submittedName>
</protein>
<gene>
    <name evidence="1" type="ORF">J2800_003376</name>
</gene>